<evidence type="ECO:0000313" key="1">
    <source>
        <dbReference type="EMBL" id="MPC13419.1"/>
    </source>
</evidence>
<gene>
    <name evidence="1" type="ORF">E2C01_006151</name>
</gene>
<organism evidence="1 2">
    <name type="scientific">Portunus trituberculatus</name>
    <name type="common">Swimming crab</name>
    <name type="synonym">Neptunus trituberculatus</name>
    <dbReference type="NCBI Taxonomy" id="210409"/>
    <lineage>
        <taxon>Eukaryota</taxon>
        <taxon>Metazoa</taxon>
        <taxon>Ecdysozoa</taxon>
        <taxon>Arthropoda</taxon>
        <taxon>Crustacea</taxon>
        <taxon>Multicrustacea</taxon>
        <taxon>Malacostraca</taxon>
        <taxon>Eumalacostraca</taxon>
        <taxon>Eucarida</taxon>
        <taxon>Decapoda</taxon>
        <taxon>Pleocyemata</taxon>
        <taxon>Brachyura</taxon>
        <taxon>Eubrachyura</taxon>
        <taxon>Portunoidea</taxon>
        <taxon>Portunidae</taxon>
        <taxon>Portuninae</taxon>
        <taxon>Portunus</taxon>
    </lineage>
</organism>
<name>A0A5B7CVJ0_PORTR</name>
<sequence>MSCQRGECIALEKSWTNVDMETGPHERNTQAL</sequence>
<protein>
    <submittedName>
        <fullName evidence="1">Uncharacterized protein</fullName>
    </submittedName>
</protein>
<reference evidence="1 2" key="1">
    <citation type="submission" date="2019-05" db="EMBL/GenBank/DDBJ databases">
        <title>Another draft genome of Portunus trituberculatus and its Hox gene families provides insights of decapod evolution.</title>
        <authorList>
            <person name="Jeong J.-H."/>
            <person name="Song I."/>
            <person name="Kim S."/>
            <person name="Choi T."/>
            <person name="Kim D."/>
            <person name="Ryu S."/>
            <person name="Kim W."/>
        </authorList>
    </citation>
    <scope>NUCLEOTIDE SEQUENCE [LARGE SCALE GENOMIC DNA]</scope>
    <source>
        <tissue evidence="1">Muscle</tissue>
    </source>
</reference>
<comment type="caution">
    <text evidence="1">The sequence shown here is derived from an EMBL/GenBank/DDBJ whole genome shotgun (WGS) entry which is preliminary data.</text>
</comment>
<keyword evidence="2" id="KW-1185">Reference proteome</keyword>
<dbReference type="Proteomes" id="UP000324222">
    <property type="component" value="Unassembled WGS sequence"/>
</dbReference>
<evidence type="ECO:0000313" key="2">
    <source>
        <dbReference type="Proteomes" id="UP000324222"/>
    </source>
</evidence>
<dbReference type="AlphaFoldDB" id="A0A5B7CVJ0"/>
<proteinExistence type="predicted"/>
<dbReference type="EMBL" id="VSRR010000280">
    <property type="protein sequence ID" value="MPC13419.1"/>
    <property type="molecule type" value="Genomic_DNA"/>
</dbReference>
<accession>A0A5B7CVJ0</accession>